<dbReference type="SUPFAM" id="SSF89095">
    <property type="entry name" value="GatB/YqeY motif"/>
    <property type="match status" value="1"/>
</dbReference>
<evidence type="ECO:0000313" key="1">
    <source>
        <dbReference type="EMBL" id="SFV53753.1"/>
    </source>
</evidence>
<organism evidence="1">
    <name type="scientific">hydrothermal vent metagenome</name>
    <dbReference type="NCBI Taxonomy" id="652676"/>
    <lineage>
        <taxon>unclassified sequences</taxon>
        <taxon>metagenomes</taxon>
        <taxon>ecological metagenomes</taxon>
    </lineage>
</organism>
<dbReference type="PANTHER" id="PTHR28055">
    <property type="entry name" value="ALTERED INHERITANCE OF MITOCHONDRIA PROTEIN 41, MITOCHONDRIAL"/>
    <property type="match status" value="1"/>
</dbReference>
<dbReference type="InterPro" id="IPR019004">
    <property type="entry name" value="YqeY/Aim41"/>
</dbReference>
<accession>A0A1W1BJS2</accession>
<dbReference type="InterPro" id="IPR023168">
    <property type="entry name" value="GatB_Yqey_C_2"/>
</dbReference>
<dbReference type="InterPro" id="IPR042184">
    <property type="entry name" value="YqeY/Aim41_N"/>
</dbReference>
<dbReference type="EMBL" id="FPHJ01000013">
    <property type="protein sequence ID" value="SFV53753.1"/>
    <property type="molecule type" value="Genomic_DNA"/>
</dbReference>
<dbReference type="Gene3D" id="1.10.10.410">
    <property type="match status" value="1"/>
</dbReference>
<name>A0A1W1BJS2_9ZZZZ</name>
<sequence>MSDLKAKLVLDIKTAMKAKEKDKLATLRLILATIKQKEVDERIELTDKDILIILQKMQKQRKESIAQFKLGNREDLIAQEKLEMDIIQTYLPEQLNENEVVEIVEKTIVETNAQSMQDMGKLMGVLKGKLDGRADMSFVSQLIKKSLS</sequence>
<dbReference type="Pfam" id="PF09424">
    <property type="entry name" value="YqeY"/>
    <property type="match status" value="1"/>
</dbReference>
<gene>
    <name evidence="1" type="ORF">MNB_SUP05-5-204</name>
</gene>
<proteinExistence type="predicted"/>
<dbReference type="AlphaFoldDB" id="A0A1W1BJS2"/>
<dbReference type="GO" id="GO:0016884">
    <property type="term" value="F:carbon-nitrogen ligase activity, with glutamine as amido-N-donor"/>
    <property type="evidence" value="ECO:0007669"/>
    <property type="project" value="InterPro"/>
</dbReference>
<reference evidence="1" key="1">
    <citation type="submission" date="2016-10" db="EMBL/GenBank/DDBJ databases">
        <authorList>
            <person name="de Groot N.N."/>
        </authorList>
    </citation>
    <scope>NUCLEOTIDE SEQUENCE</scope>
</reference>
<protein>
    <submittedName>
        <fullName evidence="1">Transamidase GatB domain protein</fullName>
    </submittedName>
</protein>
<dbReference type="PANTHER" id="PTHR28055:SF1">
    <property type="entry name" value="ALTERED INHERITANCE OF MITOCHONDRIA PROTEIN 41, MITOCHONDRIAL"/>
    <property type="match status" value="1"/>
</dbReference>
<dbReference type="Gene3D" id="1.10.1510.10">
    <property type="entry name" value="Uncharacterised protein YqeY/AIM41 PF09424, N-terminal domain"/>
    <property type="match status" value="1"/>
</dbReference>
<dbReference type="InterPro" id="IPR003789">
    <property type="entry name" value="Asn/Gln_tRNA_amidoTrase-B-like"/>
</dbReference>